<dbReference type="InterPro" id="IPR052177">
    <property type="entry name" value="Divisome_Glycosyl_Hydrolase"/>
</dbReference>
<feature type="signal peptide" evidence="2">
    <location>
        <begin position="1"/>
        <end position="20"/>
    </location>
</feature>
<dbReference type="InterPro" id="IPR013783">
    <property type="entry name" value="Ig-like_fold"/>
</dbReference>
<dbReference type="Proteomes" id="UP001168478">
    <property type="component" value="Unassembled WGS sequence"/>
</dbReference>
<dbReference type="Pfam" id="PF02638">
    <property type="entry name" value="GHL10"/>
    <property type="match status" value="2"/>
</dbReference>
<evidence type="ECO:0000313" key="4">
    <source>
        <dbReference type="EMBL" id="MDN0021937.1"/>
    </source>
</evidence>
<dbReference type="PANTHER" id="PTHR43405">
    <property type="entry name" value="GLYCOSYL HYDROLASE DIGH"/>
    <property type="match status" value="1"/>
</dbReference>
<keyword evidence="6" id="KW-1185">Reference proteome</keyword>
<name>A0AAW7JP83_9BACT</name>
<reference evidence="5" key="1">
    <citation type="submission" date="2023-06" db="EMBL/GenBank/DDBJ databases">
        <authorList>
            <person name="Zeman M."/>
            <person name="Kubasova T."/>
            <person name="Jahodarova E."/>
            <person name="Nykrynova M."/>
            <person name="Rychlik I."/>
        </authorList>
    </citation>
    <scope>NUCLEOTIDE SEQUENCE</scope>
    <source>
        <strain evidence="5">ET15</strain>
        <strain evidence="4">ET37</strain>
    </source>
</reference>
<dbReference type="InterPro" id="IPR017853">
    <property type="entry name" value="GH"/>
</dbReference>
<evidence type="ECO:0000256" key="2">
    <source>
        <dbReference type="SAM" id="SignalP"/>
    </source>
</evidence>
<dbReference type="Gene3D" id="3.20.20.80">
    <property type="entry name" value="Glycosidases"/>
    <property type="match status" value="1"/>
</dbReference>
<evidence type="ECO:0000313" key="5">
    <source>
        <dbReference type="EMBL" id="MDN0024670.1"/>
    </source>
</evidence>
<accession>A0AAW7JP83</accession>
<organism evidence="5 7">
    <name type="scientific">Leyella lascolaii</name>
    <dbReference type="NCBI Taxonomy" id="1776379"/>
    <lineage>
        <taxon>Bacteria</taxon>
        <taxon>Pseudomonadati</taxon>
        <taxon>Bacteroidota</taxon>
        <taxon>Bacteroidia</taxon>
        <taxon>Bacteroidales</taxon>
        <taxon>Prevotellaceae</taxon>
        <taxon>Leyella</taxon>
    </lineage>
</organism>
<gene>
    <name evidence="4" type="ORF">QVN81_02695</name>
    <name evidence="5" type="ORF">QVN84_03905</name>
</gene>
<dbReference type="InterPro" id="IPR003790">
    <property type="entry name" value="GHL10"/>
</dbReference>
<dbReference type="EMBL" id="JAUEIF010000002">
    <property type="protein sequence ID" value="MDN0024670.1"/>
    <property type="molecule type" value="Genomic_DNA"/>
</dbReference>
<keyword evidence="1 2" id="KW-0732">Signal</keyword>
<dbReference type="SUPFAM" id="SSF51445">
    <property type="entry name" value="(Trans)glycosidases"/>
    <property type="match status" value="1"/>
</dbReference>
<sequence>MNRLFTILLTIITAALTAAAQPKYEVRAVWLTTIGGIDWPHSYAGSARSIERQKDELRAILDRLQRANINTVLLQTRIRATTIYPSAYEPWDGCLSGKPGKSPGYDALQFAIDECHSRGMELHAWVVAIPVGKWNSAGCARLRKRHPGLVRKIGAEGYMNPEKQQTAEYLADLCAEITANYDIDGIHLDYIRYHETWPMKVSRKQGRANITNIVRAISHRVKSMKPWVKMSCSPIGKYKDLSRFSSFGWNAYERVCQDAQGWLRDGLMDALFPMMYFRGNQFYPFALDWSEQSYGRIVAPGLGIYFMSPREKDWPLSDITREMLTLRHYGMGHAYFRSKFFTDNVKGIYSFARESFCRYPAIIPPMTWESTAQPEPPSSLSRDRHTGDVERLSWLPTDRDTTKIMYNVYCSREYPVNTDDARNLVMVRLRKTGIIIPRDPSRYYAVTATDRYGNESRPLQEKHTDCDATPARLPDGLLECDGKRLSLPKKSNVLDASFVTIETLQGDIVATRQYKGNTADVSRLPEGMYVLRSLGRKGVSHRLGHFIIRRHDGMR</sequence>
<evidence type="ECO:0000259" key="3">
    <source>
        <dbReference type="Pfam" id="PF02638"/>
    </source>
</evidence>
<dbReference type="EMBL" id="JAUEIE010000002">
    <property type="protein sequence ID" value="MDN0021937.1"/>
    <property type="molecule type" value="Genomic_DNA"/>
</dbReference>
<evidence type="ECO:0000313" key="6">
    <source>
        <dbReference type="Proteomes" id="UP001167831"/>
    </source>
</evidence>
<feature type="domain" description="Glycosyl hydrolase-like 10" evidence="3">
    <location>
        <begin position="207"/>
        <end position="291"/>
    </location>
</feature>
<evidence type="ECO:0000256" key="1">
    <source>
        <dbReference type="ARBA" id="ARBA00022729"/>
    </source>
</evidence>
<proteinExistence type="predicted"/>
<evidence type="ECO:0000313" key="7">
    <source>
        <dbReference type="Proteomes" id="UP001168478"/>
    </source>
</evidence>
<comment type="caution">
    <text evidence="5">The sequence shown here is derived from an EMBL/GenBank/DDBJ whole genome shotgun (WGS) entry which is preliminary data.</text>
</comment>
<feature type="chain" id="PRO_5043846436" evidence="2">
    <location>
        <begin position="21"/>
        <end position="555"/>
    </location>
</feature>
<dbReference type="Gene3D" id="2.60.40.10">
    <property type="entry name" value="Immunoglobulins"/>
    <property type="match status" value="1"/>
</dbReference>
<dbReference type="RefSeq" id="WP_289824653.1">
    <property type="nucleotide sequence ID" value="NZ_JAUEIE010000002.1"/>
</dbReference>
<dbReference type="AlphaFoldDB" id="A0AAW7JP83"/>
<dbReference type="PANTHER" id="PTHR43405:SF1">
    <property type="entry name" value="GLYCOSYL HYDROLASE DIGH"/>
    <property type="match status" value="1"/>
</dbReference>
<protein>
    <submittedName>
        <fullName evidence="5">Family 10 glycosylhydrolase</fullName>
    </submittedName>
</protein>
<feature type="domain" description="Glycosyl hydrolase-like 10" evidence="3">
    <location>
        <begin position="25"/>
        <end position="191"/>
    </location>
</feature>
<dbReference type="Proteomes" id="UP001167831">
    <property type="component" value="Unassembled WGS sequence"/>
</dbReference>
<reference evidence="5" key="2">
    <citation type="submission" date="2023-08" db="EMBL/GenBank/DDBJ databases">
        <title>Identification and characterization of horizontal gene transfer across gut microbiota members of farm animals based on homology search.</title>
        <authorList>
            <person name="Schwarzerova J."/>
            <person name="Nykrynova M."/>
            <person name="Jureckova K."/>
            <person name="Cejkova D."/>
            <person name="Rychlik I."/>
        </authorList>
    </citation>
    <scope>NUCLEOTIDE SEQUENCE</scope>
    <source>
        <strain evidence="5">ET15</strain>
        <strain evidence="4">ET37</strain>
    </source>
</reference>